<dbReference type="InterPro" id="IPR036365">
    <property type="entry name" value="PGBD-like_sf"/>
</dbReference>
<feature type="region of interest" description="Disordered" evidence="1">
    <location>
        <begin position="294"/>
        <end position="331"/>
    </location>
</feature>
<evidence type="ECO:0000259" key="3">
    <source>
        <dbReference type="Pfam" id="PF01471"/>
    </source>
</evidence>
<keyword evidence="5" id="KW-1185">Reference proteome</keyword>
<organism evidence="4 5">
    <name type="scientific">Anabaena azotica FACHB-119</name>
    <dbReference type="NCBI Taxonomy" id="947527"/>
    <lineage>
        <taxon>Bacteria</taxon>
        <taxon>Bacillati</taxon>
        <taxon>Cyanobacteriota</taxon>
        <taxon>Cyanophyceae</taxon>
        <taxon>Nostocales</taxon>
        <taxon>Nostocaceae</taxon>
        <taxon>Anabaena</taxon>
        <taxon>Anabaena azotica</taxon>
    </lineage>
</organism>
<feature type="compositionally biased region" description="Low complexity" evidence="1">
    <location>
        <begin position="176"/>
        <end position="198"/>
    </location>
</feature>
<feature type="compositionally biased region" description="Low complexity" evidence="1">
    <location>
        <begin position="205"/>
        <end position="223"/>
    </location>
</feature>
<sequence>MKGSLRASIAYLEPQTIFRCCNASKFYWLLLLSSMTTFIGSSAVVAIAPPQQIAQQAVINRPTLRLGSQGERVSELQATLRLLGFYSGAVDGVYNESTANAVSQFKQAAGLTPDGVVDAATWQRLFPNQPTGTSTAAVPNTTANPPATSTSDFPVPTQSATTPTANPRVTTPTPLANTRPEPRPTNTRPAPNQVVRTRPAPPRTTTPTPRQQTTTQRTSSAPRLSPTPPSQRISGIQYTTEGWPILRVGMKNAEVTRLQQRLSQLGLLKGGVDGYFGVQTEDALKAAQKRYGIEPDGVAGGATWEALARRSPTAGRSTSPTTGRSTSSQQR</sequence>
<keyword evidence="2" id="KW-0812">Transmembrane</keyword>
<accession>A0ABR8D627</accession>
<keyword evidence="2" id="KW-0472">Membrane</keyword>
<dbReference type="Proteomes" id="UP000661112">
    <property type="component" value="Unassembled WGS sequence"/>
</dbReference>
<feature type="compositionally biased region" description="Low complexity" evidence="1">
    <location>
        <begin position="133"/>
        <end position="151"/>
    </location>
</feature>
<gene>
    <name evidence="4" type="ORF">H6G83_18650</name>
</gene>
<name>A0ABR8D627_9NOST</name>
<feature type="region of interest" description="Disordered" evidence="1">
    <location>
        <begin position="126"/>
        <end position="236"/>
    </location>
</feature>
<feature type="compositionally biased region" description="Low complexity" evidence="1">
    <location>
        <begin position="309"/>
        <end position="331"/>
    </location>
</feature>
<feature type="domain" description="Peptidoglycan binding-like" evidence="3">
    <location>
        <begin position="69"/>
        <end position="125"/>
    </location>
</feature>
<comment type="caution">
    <text evidence="4">The sequence shown here is derived from an EMBL/GenBank/DDBJ whole genome shotgun (WGS) entry which is preliminary data.</text>
</comment>
<evidence type="ECO:0000313" key="4">
    <source>
        <dbReference type="EMBL" id="MBD2502604.1"/>
    </source>
</evidence>
<dbReference type="InterPro" id="IPR002477">
    <property type="entry name" value="Peptidoglycan-bd-like"/>
</dbReference>
<keyword evidence="2" id="KW-1133">Transmembrane helix</keyword>
<feature type="transmembrane region" description="Helical" evidence="2">
    <location>
        <begin position="26"/>
        <end position="48"/>
    </location>
</feature>
<dbReference type="EMBL" id="JACJSG010000025">
    <property type="protein sequence ID" value="MBD2502604.1"/>
    <property type="molecule type" value="Genomic_DNA"/>
</dbReference>
<evidence type="ECO:0000313" key="5">
    <source>
        <dbReference type="Proteomes" id="UP000661112"/>
    </source>
</evidence>
<evidence type="ECO:0000256" key="2">
    <source>
        <dbReference type="SAM" id="Phobius"/>
    </source>
</evidence>
<dbReference type="Pfam" id="PF01471">
    <property type="entry name" value="PG_binding_1"/>
    <property type="match status" value="2"/>
</dbReference>
<reference evidence="4 5" key="1">
    <citation type="journal article" date="2020" name="ISME J.">
        <title>Comparative genomics reveals insights into cyanobacterial evolution and habitat adaptation.</title>
        <authorList>
            <person name="Chen M.Y."/>
            <person name="Teng W.K."/>
            <person name="Zhao L."/>
            <person name="Hu C.X."/>
            <person name="Zhou Y.K."/>
            <person name="Han B.P."/>
            <person name="Song L.R."/>
            <person name="Shu W.S."/>
        </authorList>
    </citation>
    <scope>NUCLEOTIDE SEQUENCE [LARGE SCALE GENOMIC DNA]</scope>
    <source>
        <strain evidence="4 5">FACHB-119</strain>
    </source>
</reference>
<feature type="domain" description="Peptidoglycan binding-like" evidence="3">
    <location>
        <begin position="252"/>
        <end position="307"/>
    </location>
</feature>
<dbReference type="RefSeq" id="WP_190475006.1">
    <property type="nucleotide sequence ID" value="NZ_JACJSG010000025.1"/>
</dbReference>
<proteinExistence type="predicted"/>
<protein>
    <submittedName>
        <fullName evidence="4">Peptidoglycan-binding protein</fullName>
    </submittedName>
</protein>
<evidence type="ECO:0000256" key="1">
    <source>
        <dbReference type="SAM" id="MobiDB-lite"/>
    </source>
</evidence>
<dbReference type="SUPFAM" id="SSF47090">
    <property type="entry name" value="PGBD-like"/>
    <property type="match status" value="2"/>
</dbReference>
<dbReference type="InterPro" id="IPR036366">
    <property type="entry name" value="PGBDSf"/>
</dbReference>
<dbReference type="Gene3D" id="1.10.101.10">
    <property type="entry name" value="PGBD-like superfamily/PGBD"/>
    <property type="match status" value="2"/>
</dbReference>
<feature type="compositionally biased region" description="Polar residues" evidence="1">
    <location>
        <begin position="156"/>
        <end position="175"/>
    </location>
</feature>